<organism evidence="3 4">
    <name type="scientific">Corallincola holothuriorum</name>
    <dbReference type="NCBI Taxonomy" id="2282215"/>
    <lineage>
        <taxon>Bacteria</taxon>
        <taxon>Pseudomonadati</taxon>
        <taxon>Pseudomonadota</taxon>
        <taxon>Gammaproteobacteria</taxon>
        <taxon>Alteromonadales</taxon>
        <taxon>Psychromonadaceae</taxon>
        <taxon>Corallincola</taxon>
    </lineage>
</organism>
<keyword evidence="4" id="KW-1185">Reference proteome</keyword>
<dbReference type="Pfam" id="PF02065">
    <property type="entry name" value="Melibiase"/>
    <property type="match status" value="1"/>
</dbReference>
<dbReference type="SUPFAM" id="SSF51445">
    <property type="entry name" value="(Trans)glycosidases"/>
    <property type="match status" value="1"/>
</dbReference>
<proteinExistence type="predicted"/>
<name>A0A368NT12_9GAMM</name>
<dbReference type="InterPro" id="IPR017853">
    <property type="entry name" value="GH"/>
</dbReference>
<keyword evidence="1" id="KW-0378">Hydrolase</keyword>
<evidence type="ECO:0000256" key="2">
    <source>
        <dbReference type="ARBA" id="ARBA00023295"/>
    </source>
</evidence>
<dbReference type="RefSeq" id="WP_114336527.1">
    <property type="nucleotide sequence ID" value="NZ_QPID01000001.1"/>
</dbReference>
<dbReference type="EMBL" id="QPID01000001">
    <property type="protein sequence ID" value="RCU52619.1"/>
    <property type="molecule type" value="Genomic_DNA"/>
</dbReference>
<dbReference type="PANTHER" id="PTHR43053">
    <property type="entry name" value="GLYCOSIDASE FAMILY 31"/>
    <property type="match status" value="1"/>
</dbReference>
<evidence type="ECO:0000313" key="4">
    <source>
        <dbReference type="Proteomes" id="UP000252558"/>
    </source>
</evidence>
<dbReference type="AlphaFoldDB" id="A0A368NT12"/>
<dbReference type="CDD" id="cd14791">
    <property type="entry name" value="GH36"/>
    <property type="match status" value="1"/>
</dbReference>
<protein>
    <submittedName>
        <fullName evidence="3">Alpha-galactosidase</fullName>
    </submittedName>
</protein>
<dbReference type="Gene3D" id="3.20.20.70">
    <property type="entry name" value="Aldolase class I"/>
    <property type="match status" value="1"/>
</dbReference>
<dbReference type="Proteomes" id="UP000252558">
    <property type="component" value="Unassembled WGS sequence"/>
</dbReference>
<gene>
    <name evidence="3" type="ORF">DU002_01210</name>
</gene>
<dbReference type="InterPro" id="IPR013785">
    <property type="entry name" value="Aldolase_TIM"/>
</dbReference>
<keyword evidence="2" id="KW-0326">Glycosidase</keyword>
<reference evidence="3 4" key="1">
    <citation type="submission" date="2018-07" db="EMBL/GenBank/DDBJ databases">
        <title>Corallincola holothuriorum sp. nov., a new facultative anaerobe isolated from sea cucumber Apostichopus japonicus.</title>
        <authorList>
            <person name="Xia H."/>
        </authorList>
    </citation>
    <scope>NUCLEOTIDE SEQUENCE [LARGE SCALE GENOMIC DNA]</scope>
    <source>
        <strain evidence="3 4">C4</strain>
    </source>
</reference>
<sequence length="576" mass="64493">MTLHSLTESSSSITSGNNAADHFFLLRPFDDGVMTAELTNQTGRYQTVDKVVIYDWQHGLNDDALLYGEGFQMLSQTGGVLAKPVDIGRCDDGKAYRLYDPNREQRVYNLCVLNSGNQLILLGFVSCHRFAGYFSLRHGRIEVTLDLEGVTLAPHETIQLEGFCCLEGQYLDQLLSQFGQLMQVAHPRALPEKIPQGWCSWYHYYENVTADDVRENLAELKSYPALEFIQIDDGYQAFMGDWLTPSDKFDGGVPALIKEIKGQGKKAGIWLAPFIAERGSRLFKEHPEWFVKHPETDQPLAAEEVTYGGWRCTPWYMLDATQSEVIQYLKHVVSTMRNSWGVDYFKLDANFWGAVHGGKLSRENVTRVEAYRLGMQAINEAADGAFILGCNAPMWPSVGLVDGMRVSDDVERQWYRFNQIRRETFYRNWCHGTLWLNDPDCLVFRDIPGQVANQANYRLHLTTIIASGGILMLGDRLNALTTEQKSFVKEVSRLIDQGYGAAQFVGLDQHVGVANCSGGRLVTLTNGGEEALTLSIALQSEESCNVIVGAEVRLESDCVVVVLDGYDGAVIELTKS</sequence>
<dbReference type="InterPro" id="IPR002252">
    <property type="entry name" value="Glyco_hydro_36"/>
</dbReference>
<evidence type="ECO:0000256" key="1">
    <source>
        <dbReference type="ARBA" id="ARBA00022801"/>
    </source>
</evidence>
<dbReference type="InterPro" id="IPR050985">
    <property type="entry name" value="Alpha-glycosidase_related"/>
</dbReference>
<accession>A0A368NT12</accession>
<comment type="caution">
    <text evidence="3">The sequence shown here is derived from an EMBL/GenBank/DDBJ whole genome shotgun (WGS) entry which is preliminary data.</text>
</comment>
<evidence type="ECO:0000313" key="3">
    <source>
        <dbReference type="EMBL" id="RCU52619.1"/>
    </source>
</evidence>
<dbReference type="PANTHER" id="PTHR43053:SF3">
    <property type="entry name" value="ALPHA-GALACTOSIDASE C-RELATED"/>
    <property type="match status" value="1"/>
</dbReference>
<dbReference type="GO" id="GO:0016052">
    <property type="term" value="P:carbohydrate catabolic process"/>
    <property type="evidence" value="ECO:0007669"/>
    <property type="project" value="InterPro"/>
</dbReference>
<dbReference type="GO" id="GO:0004557">
    <property type="term" value="F:alpha-galactosidase activity"/>
    <property type="evidence" value="ECO:0007669"/>
    <property type="project" value="InterPro"/>
</dbReference>
<dbReference type="OrthoDB" id="9758822at2"/>